<feature type="transmembrane region" description="Helical" evidence="6">
    <location>
        <begin position="7"/>
        <end position="26"/>
    </location>
</feature>
<protein>
    <recommendedName>
        <fullName evidence="7">Thioredoxin-like fold domain-containing protein</fullName>
    </recommendedName>
</protein>
<organism evidence="8 9">
    <name type="scientific">Candidatus Curtissbacteria bacterium RIFCSPHIGHO2_02_FULL_42_15</name>
    <dbReference type="NCBI Taxonomy" id="1797716"/>
    <lineage>
        <taxon>Bacteria</taxon>
        <taxon>Candidatus Curtissiibacteriota</taxon>
    </lineage>
</organism>
<dbReference type="Proteomes" id="UP000177124">
    <property type="component" value="Unassembled WGS sequence"/>
</dbReference>
<keyword evidence="4" id="KW-1015">Disulfide bond</keyword>
<reference evidence="8 9" key="1">
    <citation type="journal article" date="2016" name="Nat. Commun.">
        <title>Thousands of microbial genomes shed light on interconnected biogeochemical processes in an aquifer system.</title>
        <authorList>
            <person name="Anantharaman K."/>
            <person name="Brown C.T."/>
            <person name="Hug L.A."/>
            <person name="Sharon I."/>
            <person name="Castelle C.J."/>
            <person name="Probst A.J."/>
            <person name="Thomas B.C."/>
            <person name="Singh A."/>
            <person name="Wilkins M.J."/>
            <person name="Karaoz U."/>
            <person name="Brodie E.L."/>
            <person name="Williams K.H."/>
            <person name="Hubbard S.S."/>
            <person name="Banfield J.F."/>
        </authorList>
    </citation>
    <scope>NUCLEOTIDE SEQUENCE [LARGE SCALE GENOMIC DNA]</scope>
</reference>
<sequence>MSTESKFFIGIGIFTVIVVVAGVFFFSRSKPQENTNQKADESVLYSNTKNSTGDSNAPVKIVEFADMQCPACRSAQPILKSVLEKHQGQVYFVFRHYPLSTHKNGRPAAKAVEAAALQGKIWEMVDLLYTKQPEWSEKSNPEDLFAGYAQELGLDVEKFKTDLDESYDIIDRDFADGNKLGVSSTPTFFINGEKKPGVVQEAEFETYFQNAPSTSE</sequence>
<keyword evidence="5" id="KW-0676">Redox-active center</keyword>
<evidence type="ECO:0000256" key="3">
    <source>
        <dbReference type="ARBA" id="ARBA00023002"/>
    </source>
</evidence>
<dbReference type="GO" id="GO:0016491">
    <property type="term" value="F:oxidoreductase activity"/>
    <property type="evidence" value="ECO:0007669"/>
    <property type="project" value="UniProtKB-KW"/>
</dbReference>
<evidence type="ECO:0000256" key="1">
    <source>
        <dbReference type="ARBA" id="ARBA00005791"/>
    </source>
</evidence>
<keyword evidence="2" id="KW-0732">Signal</keyword>
<dbReference type="PANTHER" id="PTHR13887">
    <property type="entry name" value="GLUTATHIONE S-TRANSFERASE KAPPA"/>
    <property type="match status" value="1"/>
</dbReference>
<proteinExistence type="inferred from homology"/>
<evidence type="ECO:0000256" key="5">
    <source>
        <dbReference type="ARBA" id="ARBA00023284"/>
    </source>
</evidence>
<dbReference type="Gene3D" id="3.40.30.10">
    <property type="entry name" value="Glutaredoxin"/>
    <property type="match status" value="1"/>
</dbReference>
<evidence type="ECO:0000313" key="9">
    <source>
        <dbReference type="Proteomes" id="UP000177124"/>
    </source>
</evidence>
<keyword evidence="6" id="KW-0472">Membrane</keyword>
<name>A0A1F5GDB3_9BACT</name>
<evidence type="ECO:0000256" key="2">
    <source>
        <dbReference type="ARBA" id="ARBA00022729"/>
    </source>
</evidence>
<evidence type="ECO:0000313" key="8">
    <source>
        <dbReference type="EMBL" id="OGD89849.1"/>
    </source>
</evidence>
<dbReference type="InterPro" id="IPR036249">
    <property type="entry name" value="Thioredoxin-like_sf"/>
</dbReference>
<dbReference type="Pfam" id="PF13462">
    <property type="entry name" value="Thioredoxin_4"/>
    <property type="match status" value="1"/>
</dbReference>
<keyword evidence="3" id="KW-0560">Oxidoreductase</keyword>
<evidence type="ECO:0000259" key="7">
    <source>
        <dbReference type="Pfam" id="PF13462"/>
    </source>
</evidence>
<comment type="caution">
    <text evidence="8">The sequence shown here is derived from an EMBL/GenBank/DDBJ whole genome shotgun (WGS) entry which is preliminary data.</text>
</comment>
<dbReference type="EMBL" id="MFBF01000061">
    <property type="protein sequence ID" value="OGD89849.1"/>
    <property type="molecule type" value="Genomic_DNA"/>
</dbReference>
<gene>
    <name evidence="8" type="ORF">A3D07_02900</name>
</gene>
<evidence type="ECO:0000256" key="4">
    <source>
        <dbReference type="ARBA" id="ARBA00023157"/>
    </source>
</evidence>
<feature type="domain" description="Thioredoxin-like fold" evidence="7">
    <location>
        <begin position="48"/>
        <end position="206"/>
    </location>
</feature>
<keyword evidence="6" id="KW-1133">Transmembrane helix</keyword>
<dbReference type="PANTHER" id="PTHR13887:SF14">
    <property type="entry name" value="DISULFIDE BOND FORMATION PROTEIN D"/>
    <property type="match status" value="1"/>
</dbReference>
<comment type="similarity">
    <text evidence="1">Belongs to the thioredoxin family. DsbA subfamily.</text>
</comment>
<evidence type="ECO:0000256" key="6">
    <source>
        <dbReference type="SAM" id="Phobius"/>
    </source>
</evidence>
<dbReference type="SUPFAM" id="SSF52833">
    <property type="entry name" value="Thioredoxin-like"/>
    <property type="match status" value="1"/>
</dbReference>
<dbReference type="InterPro" id="IPR012336">
    <property type="entry name" value="Thioredoxin-like_fold"/>
</dbReference>
<keyword evidence="6" id="KW-0812">Transmembrane</keyword>
<dbReference type="AlphaFoldDB" id="A0A1F5GDB3"/>
<dbReference type="STRING" id="1797716.A3D07_02900"/>
<accession>A0A1F5GDB3</accession>